<organism evidence="2 3">
    <name type="scientific">Imperialibacter roseus</name>
    <dbReference type="NCBI Taxonomy" id="1324217"/>
    <lineage>
        <taxon>Bacteria</taxon>
        <taxon>Pseudomonadati</taxon>
        <taxon>Bacteroidota</taxon>
        <taxon>Cytophagia</taxon>
        <taxon>Cytophagales</taxon>
        <taxon>Flammeovirgaceae</taxon>
        <taxon>Imperialibacter</taxon>
    </lineage>
</organism>
<dbReference type="EMBL" id="CP136051">
    <property type="protein sequence ID" value="WOK09149.1"/>
    <property type="molecule type" value="Genomic_DNA"/>
</dbReference>
<reference evidence="2 3" key="1">
    <citation type="journal article" date="2023" name="Microbiol. Resour. Announc.">
        <title>Complete Genome Sequence of Imperialibacter roseus strain P4T.</title>
        <authorList>
            <person name="Tizabi D.R."/>
            <person name="Bachvaroff T."/>
            <person name="Hill R.T."/>
        </authorList>
    </citation>
    <scope>NUCLEOTIDE SEQUENCE [LARGE SCALE GENOMIC DNA]</scope>
    <source>
        <strain evidence="2 3">P4T</strain>
    </source>
</reference>
<dbReference type="RefSeq" id="WP_317491770.1">
    <property type="nucleotide sequence ID" value="NZ_CP136051.1"/>
</dbReference>
<evidence type="ECO:0000313" key="3">
    <source>
        <dbReference type="Proteomes" id="UP001302349"/>
    </source>
</evidence>
<keyword evidence="3" id="KW-1185">Reference proteome</keyword>
<evidence type="ECO:0000313" key="2">
    <source>
        <dbReference type="EMBL" id="WOK09149.1"/>
    </source>
</evidence>
<protein>
    <recommendedName>
        <fullName evidence="4">WD40-like Beta Propeller Repeat</fullName>
    </recommendedName>
</protein>
<evidence type="ECO:0000256" key="1">
    <source>
        <dbReference type="SAM" id="SignalP"/>
    </source>
</evidence>
<sequence length="299" mass="34072">MKAMKLLMLAFSISINTALAQEKIENDASQPPLEDRYFGEKPPGLIPVLFAPDIVSPEGLFEGGKHSPDMKEYYFTRKNGKYEKRTFFVIRYENGKWGNETETDIKWPGFSEDGNTMYLGKEYRERTATGWSELKSLGEFLKDQAHGMSISSRGTYYFAVYKKDDSAVNGSIYYSGFINGKQETPVKMGTEINTGIDIAHPYIAPDESYLMWDVEREDGYGGSDIYISFRAKDGSWQPAMNMGSKINTELQESSPSVTHDGKYLFFSRGEWEVREDGSTNWVGKPYWVDAQVIENLRPR</sequence>
<feature type="chain" id="PRO_5046566802" description="WD40-like Beta Propeller Repeat" evidence="1">
    <location>
        <begin position="21"/>
        <end position="299"/>
    </location>
</feature>
<accession>A0ABZ0IYD8</accession>
<evidence type="ECO:0008006" key="4">
    <source>
        <dbReference type="Google" id="ProtNLM"/>
    </source>
</evidence>
<feature type="signal peptide" evidence="1">
    <location>
        <begin position="1"/>
        <end position="20"/>
    </location>
</feature>
<proteinExistence type="predicted"/>
<name>A0ABZ0IYD8_9BACT</name>
<keyword evidence="1" id="KW-0732">Signal</keyword>
<dbReference type="Pfam" id="PF07676">
    <property type="entry name" value="PD40"/>
    <property type="match status" value="2"/>
</dbReference>
<dbReference type="Proteomes" id="UP001302349">
    <property type="component" value="Chromosome"/>
</dbReference>
<dbReference type="SUPFAM" id="SSF82171">
    <property type="entry name" value="DPP6 N-terminal domain-like"/>
    <property type="match status" value="1"/>
</dbReference>
<gene>
    <name evidence="2" type="ORF">RT717_10930</name>
</gene>
<dbReference type="InterPro" id="IPR011659">
    <property type="entry name" value="WD40"/>
</dbReference>